<evidence type="ECO:0000256" key="1">
    <source>
        <dbReference type="SAM" id="MobiDB-lite"/>
    </source>
</evidence>
<dbReference type="OrthoDB" id="2403155at2759"/>
<proteinExistence type="predicted"/>
<feature type="region of interest" description="Disordered" evidence="1">
    <location>
        <begin position="1"/>
        <end position="34"/>
    </location>
</feature>
<comment type="caution">
    <text evidence="2">The sequence shown here is derived from an EMBL/GenBank/DDBJ whole genome shotgun (WGS) entry which is preliminary data.</text>
</comment>
<feature type="compositionally biased region" description="Acidic residues" evidence="1">
    <location>
        <begin position="1"/>
        <end position="28"/>
    </location>
</feature>
<keyword evidence="3" id="KW-1185">Reference proteome</keyword>
<evidence type="ECO:0000313" key="3">
    <source>
        <dbReference type="Proteomes" id="UP000265703"/>
    </source>
</evidence>
<gene>
    <name evidence="2" type="ORF">C1645_743558</name>
</gene>
<protein>
    <submittedName>
        <fullName evidence="2">Uncharacterized protein</fullName>
    </submittedName>
</protein>
<accession>A0A397SFJ2</accession>
<name>A0A397SFJ2_9GLOM</name>
<dbReference type="AlphaFoldDB" id="A0A397SFJ2"/>
<organism evidence="2 3">
    <name type="scientific">Glomus cerebriforme</name>
    <dbReference type="NCBI Taxonomy" id="658196"/>
    <lineage>
        <taxon>Eukaryota</taxon>
        <taxon>Fungi</taxon>
        <taxon>Fungi incertae sedis</taxon>
        <taxon>Mucoromycota</taxon>
        <taxon>Glomeromycotina</taxon>
        <taxon>Glomeromycetes</taxon>
        <taxon>Glomerales</taxon>
        <taxon>Glomeraceae</taxon>
        <taxon>Glomus</taxon>
    </lineage>
</organism>
<sequence>MDPEETLEYENIEEDLVDENDSEYENYGECESLSNTEKDESEFLFELDFNILAGAKKFAQQNISEEEDNWEDISDVGSDFSDAESYEECDEIIAKLQNNEKLSPCVIIDMLNGEIQWCNSKVKLRQLRKMIGTVHGKLIIKKSRQKIFN</sequence>
<reference evidence="2 3" key="1">
    <citation type="submission" date="2018-06" db="EMBL/GenBank/DDBJ databases">
        <title>Comparative genomics reveals the genomic features of Rhizophagus irregularis, R. cerebriforme, R. diaphanum and Gigaspora rosea, and their symbiotic lifestyle signature.</title>
        <authorList>
            <person name="Morin E."/>
            <person name="San Clemente H."/>
            <person name="Chen E.C.H."/>
            <person name="De La Providencia I."/>
            <person name="Hainaut M."/>
            <person name="Kuo A."/>
            <person name="Kohler A."/>
            <person name="Murat C."/>
            <person name="Tang N."/>
            <person name="Roy S."/>
            <person name="Loubradou J."/>
            <person name="Henrissat B."/>
            <person name="Grigoriev I.V."/>
            <person name="Corradi N."/>
            <person name="Roux C."/>
            <person name="Martin F.M."/>
        </authorList>
    </citation>
    <scope>NUCLEOTIDE SEQUENCE [LARGE SCALE GENOMIC DNA]</scope>
    <source>
        <strain evidence="2 3">DAOM 227022</strain>
    </source>
</reference>
<dbReference type="Proteomes" id="UP000265703">
    <property type="component" value="Unassembled WGS sequence"/>
</dbReference>
<dbReference type="EMBL" id="QKYT01000634">
    <property type="protein sequence ID" value="RIA82747.1"/>
    <property type="molecule type" value="Genomic_DNA"/>
</dbReference>
<evidence type="ECO:0000313" key="2">
    <source>
        <dbReference type="EMBL" id="RIA82747.1"/>
    </source>
</evidence>